<dbReference type="FunFam" id="3.40.50.720:FF:000094">
    <property type="entry name" value="Bifunctional protein FolD"/>
    <property type="match status" value="1"/>
</dbReference>
<evidence type="ECO:0000259" key="13">
    <source>
        <dbReference type="Pfam" id="PF02882"/>
    </source>
</evidence>
<evidence type="ECO:0000256" key="1">
    <source>
        <dbReference type="ARBA" id="ARBA00004777"/>
    </source>
</evidence>
<dbReference type="Proteomes" id="UP000093694">
    <property type="component" value="Unassembled WGS sequence"/>
</dbReference>
<dbReference type="SUPFAM" id="SSF51735">
    <property type="entry name" value="NAD(P)-binding Rossmann-fold domains"/>
    <property type="match status" value="1"/>
</dbReference>
<comment type="catalytic activity">
    <reaction evidence="11">
        <text>(6R)-5,10-methenyltetrahydrofolate + H2O = (6R)-10-formyltetrahydrofolate + H(+)</text>
        <dbReference type="Rhea" id="RHEA:23700"/>
        <dbReference type="ChEBI" id="CHEBI:15377"/>
        <dbReference type="ChEBI" id="CHEBI:15378"/>
        <dbReference type="ChEBI" id="CHEBI:57455"/>
        <dbReference type="ChEBI" id="CHEBI:195366"/>
        <dbReference type="EC" id="3.5.4.9"/>
    </reaction>
</comment>
<accession>A0A162JCT3</accession>
<dbReference type="InterPro" id="IPR036291">
    <property type="entry name" value="NAD(P)-bd_dom_sf"/>
</dbReference>
<evidence type="ECO:0000256" key="7">
    <source>
        <dbReference type="ARBA" id="ARBA00023002"/>
    </source>
</evidence>
<feature type="binding site" evidence="11">
    <location>
        <position position="231"/>
    </location>
    <ligand>
        <name>NADP(+)</name>
        <dbReference type="ChEBI" id="CHEBI:58349"/>
    </ligand>
</feature>
<evidence type="ECO:0000256" key="2">
    <source>
        <dbReference type="ARBA" id="ARBA00022563"/>
    </source>
</evidence>
<protein>
    <recommendedName>
        <fullName evidence="11">Bifunctional protein FolD</fullName>
    </recommendedName>
    <domain>
        <recommendedName>
            <fullName evidence="11">Methylenetetrahydrofolate dehydrogenase</fullName>
            <ecNumber evidence="11">1.5.1.5</ecNumber>
        </recommendedName>
    </domain>
    <domain>
        <recommendedName>
            <fullName evidence="11">Methenyltetrahydrofolate cyclohydrolase</fullName>
            <ecNumber evidence="11">3.5.4.9</ecNumber>
        </recommendedName>
    </domain>
</protein>
<evidence type="ECO:0000256" key="9">
    <source>
        <dbReference type="ARBA" id="ARBA00023167"/>
    </source>
</evidence>
<dbReference type="UniPathway" id="UPA00193"/>
<feature type="domain" description="Tetrahydrofolate dehydrogenase/cyclohydrolase NAD(P)-binding" evidence="13">
    <location>
        <begin position="139"/>
        <end position="281"/>
    </location>
</feature>
<keyword evidence="8 11" id="KW-0368">Histidine biosynthesis</keyword>
<dbReference type="PANTHER" id="PTHR48099:SF5">
    <property type="entry name" value="C-1-TETRAHYDROFOLATE SYNTHASE, CYTOPLASMIC"/>
    <property type="match status" value="1"/>
</dbReference>
<evidence type="ECO:0000313" key="17">
    <source>
        <dbReference type="Proteomes" id="UP000093694"/>
    </source>
</evidence>
<evidence type="ECO:0000256" key="10">
    <source>
        <dbReference type="ARBA" id="ARBA00023268"/>
    </source>
</evidence>
<feature type="binding site" evidence="11">
    <location>
        <begin position="165"/>
        <end position="167"/>
    </location>
    <ligand>
        <name>NADP(+)</name>
        <dbReference type="ChEBI" id="CHEBI:58349"/>
    </ligand>
</feature>
<keyword evidence="5 11" id="KW-0378">Hydrolase</keyword>
<keyword evidence="4 11" id="KW-0658">Purine biosynthesis</keyword>
<dbReference type="Gene3D" id="3.40.50.10860">
    <property type="entry name" value="Leucine Dehydrogenase, chain A, domain 1"/>
    <property type="match status" value="1"/>
</dbReference>
<dbReference type="PANTHER" id="PTHR48099">
    <property type="entry name" value="C-1-TETRAHYDROFOLATE SYNTHASE, CYTOPLASMIC-RELATED"/>
    <property type="match status" value="1"/>
</dbReference>
<comment type="catalytic activity">
    <reaction evidence="11">
        <text>(6R)-5,10-methylene-5,6,7,8-tetrahydrofolate + NADP(+) = (6R)-5,10-methenyltetrahydrofolate + NADPH</text>
        <dbReference type="Rhea" id="RHEA:22812"/>
        <dbReference type="ChEBI" id="CHEBI:15636"/>
        <dbReference type="ChEBI" id="CHEBI:57455"/>
        <dbReference type="ChEBI" id="CHEBI:57783"/>
        <dbReference type="ChEBI" id="CHEBI:58349"/>
        <dbReference type="EC" id="1.5.1.5"/>
    </reaction>
</comment>
<evidence type="ECO:0000256" key="3">
    <source>
        <dbReference type="ARBA" id="ARBA00022605"/>
    </source>
</evidence>
<evidence type="ECO:0000313" key="15">
    <source>
        <dbReference type="EMBL" id="OBR96244.1"/>
    </source>
</evidence>
<evidence type="ECO:0000256" key="8">
    <source>
        <dbReference type="ARBA" id="ARBA00023102"/>
    </source>
</evidence>
<dbReference type="GO" id="GO:0004488">
    <property type="term" value="F:methylenetetrahydrofolate dehydrogenase (NADP+) activity"/>
    <property type="evidence" value="ECO:0007669"/>
    <property type="project" value="UniProtKB-UniRule"/>
</dbReference>
<name>A0A162JCT3_9CLOT</name>
<evidence type="ECO:0000256" key="4">
    <source>
        <dbReference type="ARBA" id="ARBA00022755"/>
    </source>
</evidence>
<keyword evidence="17" id="KW-1185">Reference proteome</keyword>
<dbReference type="EMBL" id="LITQ01000012">
    <property type="protein sequence ID" value="OAA93455.1"/>
    <property type="molecule type" value="Genomic_DNA"/>
</dbReference>
<dbReference type="AlphaFoldDB" id="A0A162JCT3"/>
<comment type="caution">
    <text evidence="11">Lacks conserved residue(s) required for the propagation of feature annotation.</text>
</comment>
<dbReference type="GO" id="GO:0004477">
    <property type="term" value="F:methenyltetrahydrofolate cyclohydrolase activity"/>
    <property type="evidence" value="ECO:0007669"/>
    <property type="project" value="UniProtKB-UniRule"/>
</dbReference>
<dbReference type="GO" id="GO:0005829">
    <property type="term" value="C:cytosol"/>
    <property type="evidence" value="ECO:0007669"/>
    <property type="project" value="TreeGrafter"/>
</dbReference>
<dbReference type="Pfam" id="PF02882">
    <property type="entry name" value="THF_DHG_CYH_C"/>
    <property type="match status" value="1"/>
</dbReference>
<keyword evidence="2 11" id="KW-0554">One-carbon metabolism</keyword>
<dbReference type="SUPFAM" id="SSF53223">
    <property type="entry name" value="Aminoacid dehydrogenase-like, N-terminal domain"/>
    <property type="match status" value="1"/>
</dbReference>
<evidence type="ECO:0000256" key="5">
    <source>
        <dbReference type="ARBA" id="ARBA00022801"/>
    </source>
</evidence>
<dbReference type="InterPro" id="IPR020631">
    <property type="entry name" value="THF_DH/CycHdrlase_NAD-bd_dom"/>
</dbReference>
<dbReference type="EC" id="1.5.1.5" evidence="11"/>
<proteinExistence type="inferred from homology"/>
<reference evidence="14 16" key="1">
    <citation type="journal article" date="2015" name="Biotechnol. Bioeng.">
        <title>Genome sequence and phenotypic characterization of Caulobacter segnis.</title>
        <authorList>
            <person name="Patel S."/>
            <person name="Fletcher B."/>
            <person name="Scott D.C."/>
            <person name="Ely B."/>
        </authorList>
    </citation>
    <scope>NUCLEOTIDE SEQUENCE [LARGE SCALE GENOMIC DNA]</scope>
    <source>
        <strain evidence="14 16">PS02</strain>
    </source>
</reference>
<sequence>MGQIIKGKPVADAISEALTKEVNDLKVKGITPKLTLVRVGANGSDLAYEKGALKKCEKIGIEAVVKELPADISQDKFIEELKKINADKTVNAIMVFRPFPKQLDESVIKYIIAPEKDVDCFSPVNVAKLMEKDTTGFAPCTPSAVIEILKHYKVPMKGKNAVIVGRSMVVGKPACMLLLNENATVTVCHSKTTDMPKVCSQADILVVGIGKAKMIDSKYVKDGAVVIDVGINVDESGKLCGDVDTEDCESKASMITPVPKGVGSVTSSILAQHIVKACKLQNNL</sequence>
<dbReference type="Proteomes" id="UP000077384">
    <property type="component" value="Unassembled WGS sequence"/>
</dbReference>
<dbReference type="RefSeq" id="WP_063600848.1">
    <property type="nucleotide sequence ID" value="NZ_LITQ01000012.1"/>
</dbReference>
<dbReference type="InterPro" id="IPR020630">
    <property type="entry name" value="THF_DH/CycHdrlase_cat_dom"/>
</dbReference>
<evidence type="ECO:0000259" key="12">
    <source>
        <dbReference type="Pfam" id="PF00763"/>
    </source>
</evidence>
<dbReference type="Pfam" id="PF00763">
    <property type="entry name" value="THF_DHG_CYH"/>
    <property type="match status" value="1"/>
</dbReference>
<dbReference type="GO" id="GO:0000105">
    <property type="term" value="P:L-histidine biosynthetic process"/>
    <property type="evidence" value="ECO:0007669"/>
    <property type="project" value="UniProtKB-KW"/>
</dbReference>
<evidence type="ECO:0000256" key="6">
    <source>
        <dbReference type="ARBA" id="ARBA00022857"/>
    </source>
</evidence>
<dbReference type="HAMAP" id="MF_01576">
    <property type="entry name" value="THF_DHG_CYH"/>
    <property type="match status" value="1"/>
</dbReference>
<dbReference type="GO" id="GO:0006164">
    <property type="term" value="P:purine nucleotide biosynthetic process"/>
    <property type="evidence" value="ECO:0007669"/>
    <property type="project" value="UniProtKB-KW"/>
</dbReference>
<dbReference type="GO" id="GO:0009086">
    <property type="term" value="P:methionine biosynthetic process"/>
    <property type="evidence" value="ECO:0007669"/>
    <property type="project" value="UniProtKB-KW"/>
</dbReference>
<dbReference type="EC" id="3.5.4.9" evidence="11"/>
<evidence type="ECO:0000256" key="11">
    <source>
        <dbReference type="HAMAP-Rule" id="MF_01576"/>
    </source>
</evidence>
<keyword evidence="7 11" id="KW-0560">Oxidoreductase</keyword>
<dbReference type="GO" id="GO:0035999">
    <property type="term" value="P:tetrahydrofolate interconversion"/>
    <property type="evidence" value="ECO:0007669"/>
    <property type="project" value="UniProtKB-UniRule"/>
</dbReference>
<comment type="pathway">
    <text evidence="1 11">One-carbon metabolism; tetrahydrofolate interconversion.</text>
</comment>
<keyword evidence="6 11" id="KW-0521">NADP</keyword>
<dbReference type="InterPro" id="IPR000672">
    <property type="entry name" value="THF_DH/CycHdrlase"/>
</dbReference>
<comment type="function">
    <text evidence="11">Catalyzes the oxidation of 5,10-methylenetetrahydrofolate to 5,10-methenyltetrahydrofolate and then the hydrolysis of 5,10-methenyltetrahydrofolate to 10-formyltetrahydrofolate.</text>
</comment>
<comment type="subunit">
    <text evidence="11">Homodimer.</text>
</comment>
<gene>
    <name evidence="11 14" type="primary">folD</name>
    <name evidence="15" type="ORF">CLCOS_09420</name>
    <name evidence="14" type="ORF">WX73_04205</name>
</gene>
<dbReference type="InterPro" id="IPR046346">
    <property type="entry name" value="Aminoacid_DH-like_N_sf"/>
</dbReference>
<keyword evidence="9 11" id="KW-0486">Methionine biosynthesis</keyword>
<keyword evidence="3 11" id="KW-0028">Amino-acid biosynthesis</keyword>
<keyword evidence="10 11" id="KW-0511">Multifunctional enzyme</keyword>
<reference evidence="15 17" key="2">
    <citation type="journal article" date="2016" name="Front. Microbiol.">
        <title>Industrial Acetogenic Biocatalysts: A Comparative Metabolic and Genomic Analysis.</title>
        <authorList>
            <person name="Bengelsdorf F."/>
            <person name="Poehlein A."/>
            <person name="Sonja S."/>
            <person name="Erz C."/>
            <person name="Hummel T."/>
            <person name="Hoffmeister S."/>
            <person name="Daniel R."/>
            <person name="Durre P."/>
        </authorList>
    </citation>
    <scope>NUCLEOTIDE SEQUENCE [LARGE SCALE GENOMIC DNA]</scope>
    <source>
        <strain evidence="15 17">PTA-10522</strain>
    </source>
</reference>
<feature type="domain" description="Tetrahydrofolate dehydrogenase/cyclohydrolase catalytic" evidence="12">
    <location>
        <begin position="5"/>
        <end position="119"/>
    </location>
</feature>
<organism evidence="14 16">
    <name type="scientific">Clostridium coskatii</name>
    <dbReference type="NCBI Taxonomy" id="1705578"/>
    <lineage>
        <taxon>Bacteria</taxon>
        <taxon>Bacillati</taxon>
        <taxon>Bacillota</taxon>
        <taxon>Clostridia</taxon>
        <taxon>Eubacteriales</taxon>
        <taxon>Clostridiaceae</taxon>
        <taxon>Clostridium</taxon>
    </lineage>
</organism>
<dbReference type="CDD" id="cd01080">
    <property type="entry name" value="NAD_bind_m-THF_DH_Cyclohyd"/>
    <property type="match status" value="1"/>
</dbReference>
<dbReference type="EMBL" id="LROR01000034">
    <property type="protein sequence ID" value="OBR96244.1"/>
    <property type="molecule type" value="Genomic_DNA"/>
</dbReference>
<evidence type="ECO:0000313" key="14">
    <source>
        <dbReference type="EMBL" id="OAA93455.1"/>
    </source>
</evidence>
<dbReference type="PRINTS" id="PR00085">
    <property type="entry name" value="THFDHDRGNASE"/>
</dbReference>
<dbReference type="PATRIC" id="fig|1705578.3.peg.4318"/>
<dbReference type="Gene3D" id="3.40.50.720">
    <property type="entry name" value="NAD(P)-binding Rossmann-like Domain"/>
    <property type="match status" value="1"/>
</dbReference>
<comment type="similarity">
    <text evidence="11">Belongs to the tetrahydrofolate dehydrogenase/cyclohydrolase family.</text>
</comment>
<evidence type="ECO:0000313" key="16">
    <source>
        <dbReference type="Proteomes" id="UP000077384"/>
    </source>
</evidence>
<comment type="caution">
    <text evidence="14">The sequence shown here is derived from an EMBL/GenBank/DDBJ whole genome shotgun (WGS) entry which is preliminary data.</text>
</comment>